<evidence type="ECO:0000313" key="2">
    <source>
        <dbReference type="Proteomes" id="UP000823775"/>
    </source>
</evidence>
<dbReference type="EMBL" id="JACEIK010002182">
    <property type="protein sequence ID" value="MCD9559643.1"/>
    <property type="molecule type" value="Genomic_DNA"/>
</dbReference>
<sequence>MLEKSGRVKYRLHVRLADRKCELRVVLPVMDHRGVHGLPPSGGFNVATRRKYQFIFLILEWGSPANGTSLPAYPHPH</sequence>
<keyword evidence="2" id="KW-1185">Reference proteome</keyword>
<reference evidence="1 2" key="1">
    <citation type="journal article" date="2021" name="BMC Genomics">
        <title>Datura genome reveals duplications of psychoactive alkaloid biosynthetic genes and high mutation rate following tissue culture.</title>
        <authorList>
            <person name="Rajewski A."/>
            <person name="Carter-House D."/>
            <person name="Stajich J."/>
            <person name="Litt A."/>
        </authorList>
    </citation>
    <scope>NUCLEOTIDE SEQUENCE [LARGE SCALE GENOMIC DNA]</scope>
    <source>
        <strain evidence="1">AR-01</strain>
    </source>
</reference>
<gene>
    <name evidence="1" type="ORF">HAX54_017776</name>
</gene>
<accession>A0ABS8UMT9</accession>
<name>A0ABS8UMT9_DATST</name>
<evidence type="ECO:0000313" key="1">
    <source>
        <dbReference type="EMBL" id="MCD9559643.1"/>
    </source>
</evidence>
<proteinExistence type="predicted"/>
<organism evidence="1 2">
    <name type="scientific">Datura stramonium</name>
    <name type="common">Jimsonweed</name>
    <name type="synonym">Common thornapple</name>
    <dbReference type="NCBI Taxonomy" id="4076"/>
    <lineage>
        <taxon>Eukaryota</taxon>
        <taxon>Viridiplantae</taxon>
        <taxon>Streptophyta</taxon>
        <taxon>Embryophyta</taxon>
        <taxon>Tracheophyta</taxon>
        <taxon>Spermatophyta</taxon>
        <taxon>Magnoliopsida</taxon>
        <taxon>eudicotyledons</taxon>
        <taxon>Gunneridae</taxon>
        <taxon>Pentapetalae</taxon>
        <taxon>asterids</taxon>
        <taxon>lamiids</taxon>
        <taxon>Solanales</taxon>
        <taxon>Solanaceae</taxon>
        <taxon>Solanoideae</taxon>
        <taxon>Datureae</taxon>
        <taxon>Datura</taxon>
    </lineage>
</organism>
<comment type="caution">
    <text evidence="1">The sequence shown here is derived from an EMBL/GenBank/DDBJ whole genome shotgun (WGS) entry which is preliminary data.</text>
</comment>
<dbReference type="Proteomes" id="UP000823775">
    <property type="component" value="Unassembled WGS sequence"/>
</dbReference>
<protein>
    <submittedName>
        <fullName evidence="1">Uncharacterized protein</fullName>
    </submittedName>
</protein>